<feature type="compositionally biased region" description="Basic and acidic residues" evidence="1">
    <location>
        <begin position="68"/>
        <end position="84"/>
    </location>
</feature>
<dbReference type="EMBL" id="UGHP01000001">
    <property type="protein sequence ID" value="STQ79685.1"/>
    <property type="molecule type" value="Genomic_DNA"/>
</dbReference>
<feature type="region of interest" description="Disordered" evidence="1">
    <location>
        <begin position="54"/>
        <end position="84"/>
    </location>
</feature>
<proteinExistence type="predicted"/>
<evidence type="ECO:0000313" key="2">
    <source>
        <dbReference type="EMBL" id="STQ79685.1"/>
    </source>
</evidence>
<gene>
    <name evidence="2" type="primary">ftsK_2</name>
    <name evidence="2" type="ORF">NCTC8105_01780</name>
</gene>
<sequence>MIPLLGSVGGTTAFWLGVWAVGLTLFTGWSWLTIAEKIGGVLLGGMTFMSNRSRRDRDDEYDYEDDSREVVTAERERSEGEGRR</sequence>
<accession>A0A377PHB2</accession>
<name>A0A377PHB2_HAFAL</name>
<dbReference type="Proteomes" id="UP000254821">
    <property type="component" value="Unassembled WGS sequence"/>
</dbReference>
<evidence type="ECO:0000313" key="3">
    <source>
        <dbReference type="Proteomes" id="UP000254821"/>
    </source>
</evidence>
<reference evidence="2 3" key="1">
    <citation type="submission" date="2018-06" db="EMBL/GenBank/DDBJ databases">
        <authorList>
            <consortium name="Pathogen Informatics"/>
            <person name="Doyle S."/>
        </authorList>
    </citation>
    <scope>NUCLEOTIDE SEQUENCE [LARGE SCALE GENOMIC DNA]</scope>
    <source>
        <strain evidence="2 3">NCTC8105</strain>
    </source>
</reference>
<protein>
    <submittedName>
        <fullName evidence="2">DNA translocase FtsK</fullName>
    </submittedName>
</protein>
<evidence type="ECO:0000256" key="1">
    <source>
        <dbReference type="SAM" id="MobiDB-lite"/>
    </source>
</evidence>
<dbReference type="AlphaFoldDB" id="A0A377PHB2"/>
<organism evidence="2 3">
    <name type="scientific">Hafnia alvei</name>
    <dbReference type="NCBI Taxonomy" id="569"/>
    <lineage>
        <taxon>Bacteria</taxon>
        <taxon>Pseudomonadati</taxon>
        <taxon>Pseudomonadota</taxon>
        <taxon>Gammaproteobacteria</taxon>
        <taxon>Enterobacterales</taxon>
        <taxon>Hafniaceae</taxon>
        <taxon>Hafnia</taxon>
    </lineage>
</organism>